<evidence type="ECO:0000313" key="4">
    <source>
        <dbReference type="EMBL" id="QJI05373.1"/>
    </source>
</evidence>
<dbReference type="EMBL" id="MT145198">
    <property type="protein sequence ID" value="QJI05373.1"/>
    <property type="molecule type" value="Genomic_DNA"/>
</dbReference>
<evidence type="ECO:0000313" key="1">
    <source>
        <dbReference type="EMBL" id="QJA47541.1"/>
    </source>
</evidence>
<gene>
    <name evidence="4" type="ORF">MM415A00143_0048</name>
    <name evidence="2" type="ORF">MM415B00963_0013</name>
    <name evidence="1" type="ORF">TM448A00700_0004</name>
    <name evidence="3" type="ORF">TM448B03128_0004</name>
</gene>
<accession>A0A6H1ZJD5</accession>
<organism evidence="1">
    <name type="scientific">viral metagenome</name>
    <dbReference type="NCBI Taxonomy" id="1070528"/>
    <lineage>
        <taxon>unclassified sequences</taxon>
        <taxon>metagenomes</taxon>
        <taxon>organismal metagenomes</taxon>
    </lineage>
</organism>
<evidence type="ECO:0000313" key="2">
    <source>
        <dbReference type="EMBL" id="QJA61288.1"/>
    </source>
</evidence>
<protein>
    <submittedName>
        <fullName evidence="1">Uncharacterized protein</fullName>
    </submittedName>
</protein>
<sequence>MSIDRKEETKVVKAALKNAGIPAKVGHHRGTAWGWIAINVGDPAGRNGVNPETRQYTQEEQAYQDKALKIAQQVTGRTGEYDGRISLSAQGVV</sequence>
<proteinExistence type="predicted"/>
<name>A0A6H1ZJD5_9ZZZZ</name>
<dbReference type="EMBL" id="MT144994">
    <property type="protein sequence ID" value="QJI02352.1"/>
    <property type="molecule type" value="Genomic_DNA"/>
</dbReference>
<evidence type="ECO:0000313" key="3">
    <source>
        <dbReference type="EMBL" id="QJI02352.1"/>
    </source>
</evidence>
<reference evidence="1" key="1">
    <citation type="submission" date="2020-03" db="EMBL/GenBank/DDBJ databases">
        <title>The deep terrestrial virosphere.</title>
        <authorList>
            <person name="Holmfeldt K."/>
            <person name="Nilsson E."/>
            <person name="Simone D."/>
            <person name="Lopez-Fernandez M."/>
            <person name="Wu X."/>
            <person name="de Brujin I."/>
            <person name="Lundin D."/>
            <person name="Andersson A."/>
            <person name="Bertilsson S."/>
            <person name="Dopson M."/>
        </authorList>
    </citation>
    <scope>NUCLEOTIDE SEQUENCE</scope>
    <source>
        <strain evidence="4">MM415A00143</strain>
        <strain evidence="2">MM415B00963</strain>
        <strain evidence="1">TM448A00700</strain>
        <strain evidence="3">TM448B03128</strain>
    </source>
</reference>
<dbReference type="EMBL" id="MT144048">
    <property type="protein sequence ID" value="QJA47541.1"/>
    <property type="molecule type" value="Genomic_DNA"/>
</dbReference>
<dbReference type="AlphaFoldDB" id="A0A6H1ZJD5"/>
<dbReference type="EMBL" id="MT141436">
    <property type="protein sequence ID" value="QJA61288.1"/>
    <property type="molecule type" value="Genomic_DNA"/>
</dbReference>